<accession>A0ABW4W0C6</accession>
<name>A0ABW4W0C6_9BACI</name>
<feature type="transmembrane region" description="Helical" evidence="1">
    <location>
        <begin position="140"/>
        <end position="159"/>
    </location>
</feature>
<reference evidence="3" key="1">
    <citation type="journal article" date="2019" name="Int. J. Syst. Evol. Microbiol.">
        <title>The Global Catalogue of Microorganisms (GCM) 10K type strain sequencing project: providing services to taxonomists for standard genome sequencing and annotation.</title>
        <authorList>
            <consortium name="The Broad Institute Genomics Platform"/>
            <consortium name="The Broad Institute Genome Sequencing Center for Infectious Disease"/>
            <person name="Wu L."/>
            <person name="Ma J."/>
        </authorList>
    </citation>
    <scope>NUCLEOTIDE SEQUENCE [LARGE SCALE GENOMIC DNA]</scope>
    <source>
        <strain evidence="3">R28</strain>
    </source>
</reference>
<proteinExistence type="predicted"/>
<sequence>MTKDRMNGIILGVLYIAAAVTSIIAVIFYQPVLSEQWYMSAANGFQTKVLVGVLFDFSLVVSAVGTAVMLFPYIRYWNEHIALGYLCFRFMEAVFIAMGLVSILGLVHLSISYEAGSLASAENLHGIGLVLQDVHRWTSILGPNLMLGLNTFMYSYLLLRTGLIPKPLALFGMVTAVLVFIAGILEMFGVVEPFSTAKGLIALPLGVYEMSLAFWLIVKGFNKQKLEKLRVK</sequence>
<feature type="transmembrane region" description="Helical" evidence="1">
    <location>
        <begin position="86"/>
        <end position="111"/>
    </location>
</feature>
<evidence type="ECO:0000256" key="1">
    <source>
        <dbReference type="SAM" id="Phobius"/>
    </source>
</evidence>
<organism evidence="2 3">
    <name type="scientific">Ornithinibacillus salinisoli</name>
    <dbReference type="NCBI Taxonomy" id="1848459"/>
    <lineage>
        <taxon>Bacteria</taxon>
        <taxon>Bacillati</taxon>
        <taxon>Bacillota</taxon>
        <taxon>Bacilli</taxon>
        <taxon>Bacillales</taxon>
        <taxon>Bacillaceae</taxon>
        <taxon>Ornithinibacillus</taxon>
    </lineage>
</organism>
<feature type="transmembrane region" description="Helical" evidence="1">
    <location>
        <begin position="200"/>
        <end position="218"/>
    </location>
</feature>
<protein>
    <submittedName>
        <fullName evidence="2">DUF4386 domain-containing protein</fullName>
    </submittedName>
</protein>
<feature type="transmembrane region" description="Helical" evidence="1">
    <location>
        <begin position="9"/>
        <end position="29"/>
    </location>
</feature>
<dbReference type="Proteomes" id="UP001597383">
    <property type="component" value="Unassembled WGS sequence"/>
</dbReference>
<dbReference type="RefSeq" id="WP_377555426.1">
    <property type="nucleotide sequence ID" value="NZ_JBHUHQ010000009.1"/>
</dbReference>
<dbReference type="Pfam" id="PF14329">
    <property type="entry name" value="DUF4386"/>
    <property type="match status" value="1"/>
</dbReference>
<keyword evidence="1" id="KW-0812">Transmembrane</keyword>
<comment type="caution">
    <text evidence="2">The sequence shown here is derived from an EMBL/GenBank/DDBJ whole genome shotgun (WGS) entry which is preliminary data.</text>
</comment>
<evidence type="ECO:0000313" key="3">
    <source>
        <dbReference type="Proteomes" id="UP001597383"/>
    </source>
</evidence>
<evidence type="ECO:0000313" key="2">
    <source>
        <dbReference type="EMBL" id="MFD2043695.1"/>
    </source>
</evidence>
<dbReference type="EMBL" id="JBHUHQ010000009">
    <property type="protein sequence ID" value="MFD2043695.1"/>
    <property type="molecule type" value="Genomic_DNA"/>
</dbReference>
<feature type="transmembrane region" description="Helical" evidence="1">
    <location>
        <begin position="49"/>
        <end position="74"/>
    </location>
</feature>
<feature type="transmembrane region" description="Helical" evidence="1">
    <location>
        <begin position="168"/>
        <end position="188"/>
    </location>
</feature>
<keyword evidence="1" id="KW-0472">Membrane</keyword>
<keyword evidence="3" id="KW-1185">Reference proteome</keyword>
<keyword evidence="1" id="KW-1133">Transmembrane helix</keyword>
<dbReference type="InterPro" id="IPR025495">
    <property type="entry name" value="DUF4386"/>
</dbReference>
<gene>
    <name evidence="2" type="ORF">ACFSJF_05305</name>
</gene>